<dbReference type="Gene3D" id="1.10.510.10">
    <property type="entry name" value="Transferase(Phosphotransferase) domain 1"/>
    <property type="match status" value="1"/>
</dbReference>
<protein>
    <recommendedName>
        <fullName evidence="2">Protein kinase domain-containing protein</fullName>
    </recommendedName>
</protein>
<sequence>MQMYSLKKEVFGERFAALGIKLLKPPQEEKIQDFIQTFPTILQKNVEQVNQEISKYGYRIIKFISKCKNGFVFSANKGRVRFAIKARFNRIITENGEINMVEKNRELPDNLKFYNNPFILSYIESFETNDFHYTVTEECRCNLSDFIKQVNIKYNSESPYCFNRYAYQLFVAINYLSIGPEHPNSTRFVSHVRPEDILISYNSDFKLNPNFGEAKVTLGVIPFCNPQYSLNQKVISCVNRFSISYAHLLLYMNGMSEKDILINWLNFQENDKKSNNNLDKLSQRIISNRYQSYSDMTDVYKPDSNQKVLALIQKYKLDNIQEQCYVENEGETVFALGRGKCTTIQQYTQIYEYCQAQISEERLEEIEDQLEDDMDRFEKRIKKIHFLQGILDVRNRRSSKSMARQLHKLGKCLLQYLQTFNSLKSKLVQMVEKKKQESEQALAKEEEAQEKSEERSEEKLNQNTIESNEELSDEQLEKFSNDSNRSTKIYR</sequence>
<dbReference type="RefSeq" id="XP_001471169.1">
    <property type="nucleotide sequence ID" value="XM_001471119.1"/>
</dbReference>
<feature type="region of interest" description="Disordered" evidence="1">
    <location>
        <begin position="436"/>
        <end position="491"/>
    </location>
</feature>
<dbReference type="Proteomes" id="UP000009168">
    <property type="component" value="Unassembled WGS sequence"/>
</dbReference>
<dbReference type="InterPro" id="IPR011009">
    <property type="entry name" value="Kinase-like_dom_sf"/>
</dbReference>
<evidence type="ECO:0000313" key="3">
    <source>
        <dbReference type="EMBL" id="EDK31932.1"/>
    </source>
</evidence>
<dbReference type="GeneID" id="7838447"/>
<proteinExistence type="predicted"/>
<accession>A4VEK4</accession>
<evidence type="ECO:0000259" key="2">
    <source>
        <dbReference type="PROSITE" id="PS50011"/>
    </source>
</evidence>
<dbReference type="GO" id="GO:0004672">
    <property type="term" value="F:protein kinase activity"/>
    <property type="evidence" value="ECO:0007669"/>
    <property type="project" value="InterPro"/>
</dbReference>
<dbReference type="InterPro" id="IPR000719">
    <property type="entry name" value="Prot_kinase_dom"/>
</dbReference>
<dbReference type="KEGG" id="tet:TTHERM_00156669"/>
<dbReference type="InParanoid" id="A4VEK4"/>
<feature type="compositionally biased region" description="Polar residues" evidence="1">
    <location>
        <begin position="481"/>
        <end position="491"/>
    </location>
</feature>
<dbReference type="PROSITE" id="PS50011">
    <property type="entry name" value="PROTEIN_KINASE_DOM"/>
    <property type="match status" value="1"/>
</dbReference>
<feature type="domain" description="Protein kinase" evidence="2">
    <location>
        <begin position="58"/>
        <end position="317"/>
    </location>
</feature>
<keyword evidence="4" id="KW-1185">Reference proteome</keyword>
<dbReference type="AlphaFoldDB" id="A4VEK4"/>
<dbReference type="SUPFAM" id="SSF56112">
    <property type="entry name" value="Protein kinase-like (PK-like)"/>
    <property type="match status" value="1"/>
</dbReference>
<feature type="compositionally biased region" description="Basic and acidic residues" evidence="1">
    <location>
        <begin position="436"/>
        <end position="460"/>
    </location>
</feature>
<reference evidence="4" key="1">
    <citation type="journal article" date="2006" name="PLoS Biol.">
        <title>Macronuclear genome sequence of the ciliate Tetrahymena thermophila, a model eukaryote.</title>
        <authorList>
            <person name="Eisen J.A."/>
            <person name="Coyne R.S."/>
            <person name="Wu M."/>
            <person name="Wu D."/>
            <person name="Thiagarajan M."/>
            <person name="Wortman J.R."/>
            <person name="Badger J.H."/>
            <person name="Ren Q."/>
            <person name="Amedeo P."/>
            <person name="Jones K.M."/>
            <person name="Tallon L.J."/>
            <person name="Delcher A.L."/>
            <person name="Salzberg S.L."/>
            <person name="Silva J.C."/>
            <person name="Haas B.J."/>
            <person name="Majoros W.H."/>
            <person name="Farzad M."/>
            <person name="Carlton J.M."/>
            <person name="Smith R.K. Jr."/>
            <person name="Garg J."/>
            <person name="Pearlman R.E."/>
            <person name="Karrer K.M."/>
            <person name="Sun L."/>
            <person name="Manning G."/>
            <person name="Elde N.C."/>
            <person name="Turkewitz A.P."/>
            <person name="Asai D.J."/>
            <person name="Wilkes D.E."/>
            <person name="Wang Y."/>
            <person name="Cai H."/>
            <person name="Collins K."/>
            <person name="Stewart B.A."/>
            <person name="Lee S.R."/>
            <person name="Wilamowska K."/>
            <person name="Weinberg Z."/>
            <person name="Ruzzo W.L."/>
            <person name="Wloga D."/>
            <person name="Gaertig J."/>
            <person name="Frankel J."/>
            <person name="Tsao C.-C."/>
            <person name="Gorovsky M.A."/>
            <person name="Keeling P.J."/>
            <person name="Waller R.F."/>
            <person name="Patron N.J."/>
            <person name="Cherry J.M."/>
            <person name="Stover N.A."/>
            <person name="Krieger C.J."/>
            <person name="del Toro C."/>
            <person name="Ryder H.F."/>
            <person name="Williamson S.C."/>
            <person name="Barbeau R.A."/>
            <person name="Hamilton E.P."/>
            <person name="Orias E."/>
        </authorList>
    </citation>
    <scope>NUCLEOTIDE SEQUENCE [LARGE SCALE GENOMIC DNA]</scope>
    <source>
        <strain evidence="4">SB210</strain>
    </source>
</reference>
<organism evidence="3 4">
    <name type="scientific">Tetrahymena thermophila (strain SB210)</name>
    <dbReference type="NCBI Taxonomy" id="312017"/>
    <lineage>
        <taxon>Eukaryota</taxon>
        <taxon>Sar</taxon>
        <taxon>Alveolata</taxon>
        <taxon>Ciliophora</taxon>
        <taxon>Intramacronucleata</taxon>
        <taxon>Oligohymenophorea</taxon>
        <taxon>Hymenostomatida</taxon>
        <taxon>Tetrahymenina</taxon>
        <taxon>Tetrahymenidae</taxon>
        <taxon>Tetrahymena</taxon>
    </lineage>
</organism>
<dbReference type="HOGENOM" id="CLU_548049_0_0_1"/>
<dbReference type="GO" id="GO:0005524">
    <property type="term" value="F:ATP binding"/>
    <property type="evidence" value="ECO:0007669"/>
    <property type="project" value="InterPro"/>
</dbReference>
<evidence type="ECO:0000313" key="4">
    <source>
        <dbReference type="Proteomes" id="UP000009168"/>
    </source>
</evidence>
<dbReference type="SMART" id="SM00220">
    <property type="entry name" value="S_TKc"/>
    <property type="match status" value="1"/>
</dbReference>
<dbReference type="EMBL" id="GG662820">
    <property type="protein sequence ID" value="EDK31932.1"/>
    <property type="molecule type" value="Genomic_DNA"/>
</dbReference>
<gene>
    <name evidence="3" type="ORF">TTHERM_00156669</name>
</gene>
<name>A4VEK4_TETTS</name>
<evidence type="ECO:0000256" key="1">
    <source>
        <dbReference type="SAM" id="MobiDB-lite"/>
    </source>
</evidence>